<dbReference type="SUPFAM" id="SSF56349">
    <property type="entry name" value="DNA breaking-rejoining enzymes"/>
    <property type="match status" value="1"/>
</dbReference>
<dbReference type="EMBL" id="PISD01000039">
    <property type="protein sequence ID" value="PKG27681.1"/>
    <property type="molecule type" value="Genomic_DNA"/>
</dbReference>
<organism evidence="4 5">
    <name type="scientific">Cytobacillus horneckiae</name>
    <dbReference type="NCBI Taxonomy" id="549687"/>
    <lineage>
        <taxon>Bacteria</taxon>
        <taxon>Bacillati</taxon>
        <taxon>Bacillota</taxon>
        <taxon>Bacilli</taxon>
        <taxon>Bacillales</taxon>
        <taxon>Bacillaceae</taxon>
        <taxon>Cytobacillus</taxon>
    </lineage>
</organism>
<dbReference type="InterPro" id="IPR004107">
    <property type="entry name" value="Integrase_SAM-like_N"/>
</dbReference>
<reference evidence="4 5" key="1">
    <citation type="journal article" date="2010" name="Int. J. Syst. Evol. Microbiol.">
        <title>Bacillus horneckiae sp. nov., isolated from a spacecraft-assembly clean room.</title>
        <authorList>
            <person name="Vaishampayan P."/>
            <person name="Probst A."/>
            <person name="Krishnamurthi S."/>
            <person name="Ghosh S."/>
            <person name="Osman S."/>
            <person name="McDowall A."/>
            <person name="Ruckmani A."/>
            <person name="Mayilraj S."/>
            <person name="Venkateswaran K."/>
        </authorList>
    </citation>
    <scope>NUCLEOTIDE SEQUENCE [LARGE SCALE GENOMIC DNA]</scope>
    <source>
        <strain evidence="5">1PO1SC</strain>
    </source>
</reference>
<evidence type="ECO:0000256" key="1">
    <source>
        <dbReference type="ARBA" id="ARBA00023125"/>
    </source>
</evidence>
<protein>
    <recommendedName>
        <fullName evidence="3">Core-binding (CB) domain-containing protein</fullName>
    </recommendedName>
</protein>
<evidence type="ECO:0000256" key="2">
    <source>
        <dbReference type="PROSITE-ProRule" id="PRU01248"/>
    </source>
</evidence>
<evidence type="ECO:0000259" key="3">
    <source>
        <dbReference type="PROSITE" id="PS51900"/>
    </source>
</evidence>
<dbReference type="InterPro" id="IPR011010">
    <property type="entry name" value="DNA_brk_join_enz"/>
</dbReference>
<keyword evidence="1 2" id="KW-0238">DNA-binding</keyword>
<dbReference type="Proteomes" id="UP000233343">
    <property type="component" value="Unassembled WGS sequence"/>
</dbReference>
<sequence>MPRKIPSNITRSLLAKEVTTIATRRKAISKIEVKQSLQSLSTRTKTISNFKQAYVEFLKNCRIKGLSPHTITFYDKELLQTMRSLAEIEAPINDIRKINTTHIEKFIEHQQSLGRAINTINTRLRAGLTFFAFCLRKKYVSKNPYEGIQQLKKRHEVGATFNKRQLVFLFLLELNF</sequence>
<dbReference type="InterPro" id="IPR044068">
    <property type="entry name" value="CB"/>
</dbReference>
<feature type="domain" description="Core-binding (CB)" evidence="3">
    <location>
        <begin position="45"/>
        <end position="135"/>
    </location>
</feature>
<dbReference type="AlphaFoldDB" id="A0A2N0ZDT8"/>
<gene>
    <name evidence="4" type="ORF">CWS20_17670</name>
</gene>
<dbReference type="GO" id="GO:0015074">
    <property type="term" value="P:DNA integration"/>
    <property type="evidence" value="ECO:0007669"/>
    <property type="project" value="InterPro"/>
</dbReference>
<keyword evidence="5" id="KW-1185">Reference proteome</keyword>
<accession>A0A2N0ZDT8</accession>
<name>A0A2N0ZDT8_9BACI</name>
<evidence type="ECO:0000313" key="4">
    <source>
        <dbReference type="EMBL" id="PKG27681.1"/>
    </source>
</evidence>
<proteinExistence type="predicted"/>
<dbReference type="InterPro" id="IPR010998">
    <property type="entry name" value="Integrase_recombinase_N"/>
</dbReference>
<evidence type="ECO:0000313" key="5">
    <source>
        <dbReference type="Proteomes" id="UP000233343"/>
    </source>
</evidence>
<dbReference type="Pfam" id="PF02899">
    <property type="entry name" value="Phage_int_SAM_1"/>
    <property type="match status" value="1"/>
</dbReference>
<dbReference type="GO" id="GO:0003677">
    <property type="term" value="F:DNA binding"/>
    <property type="evidence" value="ECO:0007669"/>
    <property type="project" value="UniProtKB-UniRule"/>
</dbReference>
<dbReference type="Gene3D" id="1.10.150.130">
    <property type="match status" value="1"/>
</dbReference>
<comment type="caution">
    <text evidence="4">The sequence shown here is derived from an EMBL/GenBank/DDBJ whole genome shotgun (WGS) entry which is preliminary data.</text>
</comment>
<dbReference type="PROSITE" id="PS51900">
    <property type="entry name" value="CB"/>
    <property type="match status" value="1"/>
</dbReference>